<dbReference type="InterPro" id="IPR003347">
    <property type="entry name" value="JmjC_dom"/>
</dbReference>
<evidence type="ECO:0000259" key="1">
    <source>
        <dbReference type="PROSITE" id="PS51184"/>
    </source>
</evidence>
<dbReference type="EMBL" id="HBIN01015862">
    <property type="protein sequence ID" value="CAE0441915.1"/>
    <property type="molecule type" value="Transcribed_RNA"/>
</dbReference>
<name>A0A7S3UZK4_9STRA</name>
<reference evidence="2" key="1">
    <citation type="submission" date="2021-01" db="EMBL/GenBank/DDBJ databases">
        <authorList>
            <person name="Corre E."/>
            <person name="Pelletier E."/>
            <person name="Niang G."/>
            <person name="Scheremetjew M."/>
            <person name="Finn R."/>
            <person name="Kale V."/>
            <person name="Holt S."/>
            <person name="Cochrane G."/>
            <person name="Meng A."/>
            <person name="Brown T."/>
            <person name="Cohen L."/>
        </authorList>
    </citation>
    <scope>NUCLEOTIDE SEQUENCE</scope>
    <source>
        <strain evidence="2">GSBS06</strain>
    </source>
</reference>
<proteinExistence type="predicted"/>
<accession>A0A7S3UZK4</accession>
<protein>
    <recommendedName>
        <fullName evidence="1">JmjC domain-containing protein</fullName>
    </recommendedName>
</protein>
<evidence type="ECO:0000313" key="2">
    <source>
        <dbReference type="EMBL" id="CAE0441915.1"/>
    </source>
</evidence>
<sequence length="332" mass="37269">MSIFADIEDYEIESDKVSPLSKCAVFVGKEFKTIEVQSLSASELDRASFSVYRCRFPVIIKKGCDNWSITKITKANIDELMREAGMAATNETAVLISHDNRQFLKHELTSTKTMTLTDAFDSIFSIEDSESATADDAQKRYCRAYLDKVPGWIHTINLDKLDSLFEAGNDEKVVEETMKNVSRAAEKNHSPWSNYKPKNIGVWASSAGCETPLHFDLCHGFLCQVKGRKSFLLAPPEDTNSLAWKHASQNKNSLTSGVDLSLWMQGNQTQRNMYPHIDECAWRRADLDAGDILYTPPGWWHHVTSVTKSLSVLVPTDPGTIDELPWNVHACA</sequence>
<gene>
    <name evidence="2" type="ORF">ASTO00021_LOCUS12032</name>
</gene>
<feature type="domain" description="JmjC" evidence="1">
    <location>
        <begin position="173"/>
        <end position="332"/>
    </location>
</feature>
<dbReference type="Pfam" id="PF13621">
    <property type="entry name" value="Cupin_8"/>
    <property type="match status" value="1"/>
</dbReference>
<dbReference type="PANTHER" id="PTHR12461:SF90">
    <property type="entry name" value="JUMONJI-LIKE PROTEIN"/>
    <property type="match status" value="1"/>
</dbReference>
<dbReference type="PANTHER" id="PTHR12461">
    <property type="entry name" value="HYPOXIA-INDUCIBLE FACTOR 1 ALPHA INHIBITOR-RELATED"/>
    <property type="match status" value="1"/>
</dbReference>
<dbReference type="SMART" id="SM00558">
    <property type="entry name" value="JmjC"/>
    <property type="match status" value="1"/>
</dbReference>
<dbReference type="InterPro" id="IPR041667">
    <property type="entry name" value="Cupin_8"/>
</dbReference>
<dbReference type="SUPFAM" id="SSF51197">
    <property type="entry name" value="Clavaminate synthase-like"/>
    <property type="match status" value="1"/>
</dbReference>
<dbReference type="AlphaFoldDB" id="A0A7S3UZK4"/>
<dbReference type="Gene3D" id="2.60.120.650">
    <property type="entry name" value="Cupin"/>
    <property type="match status" value="1"/>
</dbReference>
<organism evidence="2">
    <name type="scientific">Aplanochytrium stocchinoi</name>
    <dbReference type="NCBI Taxonomy" id="215587"/>
    <lineage>
        <taxon>Eukaryota</taxon>
        <taxon>Sar</taxon>
        <taxon>Stramenopiles</taxon>
        <taxon>Bigyra</taxon>
        <taxon>Labyrinthulomycetes</taxon>
        <taxon>Thraustochytrida</taxon>
        <taxon>Thraustochytriidae</taxon>
        <taxon>Aplanochytrium</taxon>
    </lineage>
</organism>
<dbReference type="PROSITE" id="PS51184">
    <property type="entry name" value="JMJC"/>
    <property type="match status" value="1"/>
</dbReference>